<feature type="domain" description="Cupin type-2" evidence="1">
    <location>
        <begin position="293"/>
        <end position="339"/>
    </location>
</feature>
<dbReference type="Proteomes" id="UP000619033">
    <property type="component" value="Unassembled WGS sequence"/>
</dbReference>
<dbReference type="InterPro" id="IPR011051">
    <property type="entry name" value="RmlC_Cupin_sf"/>
</dbReference>
<evidence type="ECO:0000259" key="1">
    <source>
        <dbReference type="Pfam" id="PF07883"/>
    </source>
</evidence>
<gene>
    <name evidence="2" type="ORF">JI744_15725</name>
</gene>
<dbReference type="Pfam" id="PF07883">
    <property type="entry name" value="Cupin_2"/>
    <property type="match status" value="1"/>
</dbReference>
<evidence type="ECO:0000313" key="3">
    <source>
        <dbReference type="Proteomes" id="UP000619033"/>
    </source>
</evidence>
<dbReference type="RefSeq" id="WP_202662098.1">
    <property type="nucleotide sequence ID" value="NZ_JAESVP010000009.1"/>
</dbReference>
<dbReference type="AlphaFoldDB" id="A0A8J7MXC4"/>
<keyword evidence="3" id="KW-1185">Reference proteome</keyword>
<comment type="caution">
    <text evidence="2">The sequence shown here is derived from an EMBL/GenBank/DDBJ whole genome shotgun (WGS) entry which is preliminary data.</text>
</comment>
<dbReference type="EMBL" id="JAESVP010000009">
    <property type="protein sequence ID" value="MBL4929554.1"/>
    <property type="molecule type" value="Genomic_DNA"/>
</dbReference>
<protein>
    <submittedName>
        <fullName evidence="2">Cupin domain-containing protein</fullName>
    </submittedName>
</protein>
<accession>A0A8J7MXC4</accession>
<evidence type="ECO:0000313" key="2">
    <source>
        <dbReference type="EMBL" id="MBL4929554.1"/>
    </source>
</evidence>
<dbReference type="Gene3D" id="2.60.120.10">
    <property type="entry name" value="Jelly Rolls"/>
    <property type="match status" value="2"/>
</dbReference>
<dbReference type="InterPro" id="IPR014710">
    <property type="entry name" value="RmlC-like_jellyroll"/>
</dbReference>
<reference evidence="2" key="1">
    <citation type="submission" date="2021-01" db="EMBL/GenBank/DDBJ databases">
        <title>Genome seq and assembly of Tabrizicola sp. KVB23.</title>
        <authorList>
            <person name="Chhetri G."/>
        </authorList>
    </citation>
    <scope>NUCLEOTIDE SEQUENCE</scope>
    <source>
        <strain evidence="2">KVB23</strain>
    </source>
</reference>
<sequence>MTDATLAPILAEVLLPTQELRNDLPFYTKVLGMRLENIFPADNPSVATLSGHGLRVRIEKGAAAPPGRLRILTDTPADFAEGQSRLTAPNGTVIEVVPLSPRVEQPETVHEFGVRRLRDSAPWVIGRAGMHYRDLIPSRLGGSIIASHIRIPDGGPVPDMVHYHTVGFQLIYCYRGWVDVLYEDQGGMMRLHAGDCVIQPPEIRHRVCHASPNIEVVEIGVPAEHITTIDHVATLPNGHGDPAREWQGQRFVHHVKEGALWQPFRIPGFTCRDTGIASGTKGVANIQVARFEGDTPPATMHDTDIHFTFVLEGSMVLRAKGEADREVSAGDAFVIPPGLATQYAQCSPDLELLEASLPAGFTTTVTTL</sequence>
<dbReference type="InterPro" id="IPR013096">
    <property type="entry name" value="Cupin_2"/>
</dbReference>
<organism evidence="2 3">
    <name type="scientific">Fuscibacter oryzae</name>
    <dbReference type="NCBI Taxonomy" id="2803939"/>
    <lineage>
        <taxon>Bacteria</taxon>
        <taxon>Pseudomonadati</taxon>
        <taxon>Pseudomonadota</taxon>
        <taxon>Alphaproteobacteria</taxon>
        <taxon>Rhodobacterales</taxon>
        <taxon>Paracoccaceae</taxon>
        <taxon>Fuscibacter</taxon>
    </lineage>
</organism>
<dbReference type="SUPFAM" id="SSF51182">
    <property type="entry name" value="RmlC-like cupins"/>
    <property type="match status" value="1"/>
</dbReference>
<name>A0A8J7MXC4_9RHOB</name>
<proteinExistence type="predicted"/>
<dbReference type="CDD" id="cd06980">
    <property type="entry name" value="cupin_bxe_c0505"/>
    <property type="match status" value="1"/>
</dbReference>